<comment type="caution">
    <text evidence="8">The sequence shown here is derived from an EMBL/GenBank/DDBJ whole genome shotgun (WGS) entry which is preliminary data.</text>
</comment>
<feature type="region of interest" description="Disordered" evidence="6">
    <location>
        <begin position="346"/>
        <end position="374"/>
    </location>
</feature>
<evidence type="ECO:0000256" key="6">
    <source>
        <dbReference type="SAM" id="MobiDB-lite"/>
    </source>
</evidence>
<dbReference type="NCBIfam" id="TIGR00765">
    <property type="entry name" value="yihY_not_rbn"/>
    <property type="match status" value="1"/>
</dbReference>
<reference evidence="8" key="1">
    <citation type="journal article" date="2014" name="Int. J. Syst. Evol. Microbiol.">
        <title>Complete genome sequence of Corynebacterium casei LMG S-19264T (=DSM 44701T), isolated from a smear-ripened cheese.</title>
        <authorList>
            <consortium name="US DOE Joint Genome Institute (JGI-PGF)"/>
            <person name="Walter F."/>
            <person name="Albersmeier A."/>
            <person name="Kalinowski J."/>
            <person name="Ruckert C."/>
        </authorList>
    </citation>
    <scope>NUCLEOTIDE SEQUENCE</scope>
    <source>
        <strain evidence="8">JCM 4815</strain>
    </source>
</reference>
<feature type="transmembrane region" description="Helical" evidence="7">
    <location>
        <begin position="156"/>
        <end position="177"/>
    </location>
</feature>
<feature type="region of interest" description="Disordered" evidence="6">
    <location>
        <begin position="1"/>
        <end position="64"/>
    </location>
</feature>
<accession>A0A918PD39</accession>
<gene>
    <name evidence="8" type="ORF">GCM10010365_18150</name>
</gene>
<feature type="compositionally biased region" description="Basic residues" evidence="6">
    <location>
        <begin position="1"/>
        <end position="10"/>
    </location>
</feature>
<dbReference type="Pfam" id="PF03631">
    <property type="entry name" value="Virul_fac_BrkB"/>
    <property type="match status" value="1"/>
</dbReference>
<sequence length="374" mass="40535">MARLTKQGHRRQQDERGPEPEPEPGPQARPDPDPEARTTAADGGAEERVGPDPEVEERAPDTPVDLPKRSWLAVLKGTLKEFQDDELTDRAAALTYYGVLSLFPALLVLVSLLGIAGESATDEVLDNMKQLAPGSARDIITDAVEQLRGNGGIGSVMAVVGIVLAVWSASGYVAAFIRSANAVYDMPEGRPVWKILPVRLGVTVLLMVMAVISALIVVFTGGFARQAGALLGVGDTALTVWSIVKWPVLVLLVTFMIAILYWAAPNAKVKGFRWISPGSFLALVIWLIASAGFAFYVANFGSYNKTYGTMAGVIVFLIWLWISNLAILLGLEFDAETVRQRAIAGGHPADEEPYAEPRDTRAWDEQDRRRVEGP</sequence>
<name>A0A918PD39_9ACTN</name>
<protein>
    <submittedName>
        <fullName evidence="8">Uncharacterized protein</fullName>
    </submittedName>
</protein>
<keyword evidence="4 7" id="KW-1133">Transmembrane helix</keyword>
<evidence type="ECO:0000313" key="9">
    <source>
        <dbReference type="Proteomes" id="UP000622166"/>
    </source>
</evidence>
<feature type="transmembrane region" description="Helical" evidence="7">
    <location>
        <begin position="243"/>
        <end position="262"/>
    </location>
</feature>
<evidence type="ECO:0000256" key="2">
    <source>
        <dbReference type="ARBA" id="ARBA00022475"/>
    </source>
</evidence>
<feature type="compositionally biased region" description="Basic and acidic residues" evidence="6">
    <location>
        <begin position="355"/>
        <end position="374"/>
    </location>
</feature>
<evidence type="ECO:0000256" key="5">
    <source>
        <dbReference type="ARBA" id="ARBA00023136"/>
    </source>
</evidence>
<evidence type="ECO:0000256" key="3">
    <source>
        <dbReference type="ARBA" id="ARBA00022692"/>
    </source>
</evidence>
<feature type="transmembrane region" description="Helical" evidence="7">
    <location>
        <begin position="310"/>
        <end position="331"/>
    </location>
</feature>
<dbReference type="PANTHER" id="PTHR30213:SF0">
    <property type="entry name" value="UPF0761 MEMBRANE PROTEIN YIHY"/>
    <property type="match status" value="1"/>
</dbReference>
<feature type="compositionally biased region" description="Basic and acidic residues" evidence="6">
    <location>
        <begin position="45"/>
        <end position="60"/>
    </location>
</feature>
<evidence type="ECO:0000313" key="8">
    <source>
        <dbReference type="EMBL" id="GGY99786.1"/>
    </source>
</evidence>
<dbReference type="EMBL" id="BMVW01000002">
    <property type="protein sequence ID" value="GGY99786.1"/>
    <property type="molecule type" value="Genomic_DNA"/>
</dbReference>
<comment type="subcellular location">
    <subcellularLocation>
        <location evidence="1">Cell membrane</location>
        <topology evidence="1">Multi-pass membrane protein</topology>
    </subcellularLocation>
</comment>
<organism evidence="8 9">
    <name type="scientific">Streptomyces poonensis</name>
    <dbReference type="NCBI Taxonomy" id="68255"/>
    <lineage>
        <taxon>Bacteria</taxon>
        <taxon>Bacillati</taxon>
        <taxon>Actinomycetota</taxon>
        <taxon>Actinomycetes</taxon>
        <taxon>Kitasatosporales</taxon>
        <taxon>Streptomycetaceae</taxon>
        <taxon>Streptomyces</taxon>
    </lineage>
</organism>
<evidence type="ECO:0000256" key="4">
    <source>
        <dbReference type="ARBA" id="ARBA00022989"/>
    </source>
</evidence>
<keyword evidence="3 7" id="KW-0812">Transmembrane</keyword>
<feature type="transmembrane region" description="Helical" evidence="7">
    <location>
        <begin position="274"/>
        <end position="298"/>
    </location>
</feature>
<feature type="transmembrane region" description="Helical" evidence="7">
    <location>
        <begin position="198"/>
        <end position="223"/>
    </location>
</feature>
<dbReference type="GO" id="GO:0005886">
    <property type="term" value="C:plasma membrane"/>
    <property type="evidence" value="ECO:0007669"/>
    <property type="project" value="UniProtKB-SubCell"/>
</dbReference>
<evidence type="ECO:0000256" key="1">
    <source>
        <dbReference type="ARBA" id="ARBA00004651"/>
    </source>
</evidence>
<proteinExistence type="predicted"/>
<keyword evidence="9" id="KW-1185">Reference proteome</keyword>
<dbReference type="AlphaFoldDB" id="A0A918PD39"/>
<dbReference type="PANTHER" id="PTHR30213">
    <property type="entry name" value="INNER MEMBRANE PROTEIN YHJD"/>
    <property type="match status" value="1"/>
</dbReference>
<evidence type="ECO:0000256" key="7">
    <source>
        <dbReference type="SAM" id="Phobius"/>
    </source>
</evidence>
<keyword evidence="5 7" id="KW-0472">Membrane</keyword>
<dbReference type="InterPro" id="IPR017039">
    <property type="entry name" value="Virul_fac_BrkB"/>
</dbReference>
<dbReference type="RefSeq" id="WP_189857068.1">
    <property type="nucleotide sequence ID" value="NZ_BMVW01000002.1"/>
</dbReference>
<feature type="transmembrane region" description="Helical" evidence="7">
    <location>
        <begin position="94"/>
        <end position="116"/>
    </location>
</feature>
<keyword evidence="2" id="KW-1003">Cell membrane</keyword>
<reference evidence="8" key="2">
    <citation type="submission" date="2020-09" db="EMBL/GenBank/DDBJ databases">
        <authorList>
            <person name="Sun Q."/>
            <person name="Ohkuma M."/>
        </authorList>
    </citation>
    <scope>NUCLEOTIDE SEQUENCE</scope>
    <source>
        <strain evidence="8">JCM 4815</strain>
    </source>
</reference>
<dbReference type="Proteomes" id="UP000622166">
    <property type="component" value="Unassembled WGS sequence"/>
</dbReference>